<sequence length="375" mass="42210">MGGNAFARSDITVTRIDDQLHRQSAATFQVIFERFYNQVLLPPSAPGKEDHGDIDFLVSEAKARQGGEKLRGEIGEEVVGIEEAVGQELGAVAVYRNNAMTSYAIPHPQQSNLHIQLDTHLRDPTYLPWILFLTSYGDLVPILGSIHHRLGLIINDKGFWVQLDLPKGANECGIPKPEMVVFMTLDPERMMEFMGLDAERYRTGFEDEEQVFHWIREGRFFRRIAKRTTVTATSPEAADDEARVKGDSAEGAETTETSPSQVALEAATFFDKRKQYDTQLQHCLAQVQDFNFWQQVRSALPGSSSRRARIIKSLKKWVRAEGGEMRVSEEPMDRSPLSVGTEDELAGRLKWIVEHWEGVYVKEKGATENARGSTA</sequence>
<gene>
    <name evidence="1" type="ORF">QFC20_005254</name>
</gene>
<proteinExistence type="predicted"/>
<dbReference type="EMBL" id="JASBWS010000070">
    <property type="protein sequence ID" value="KAJ9101373.1"/>
    <property type="molecule type" value="Genomic_DNA"/>
</dbReference>
<reference evidence="1" key="1">
    <citation type="submission" date="2023-04" db="EMBL/GenBank/DDBJ databases">
        <title>Draft Genome sequencing of Naganishia species isolated from polar environments using Oxford Nanopore Technology.</title>
        <authorList>
            <person name="Leo P."/>
            <person name="Venkateswaran K."/>
        </authorList>
    </citation>
    <scope>NUCLEOTIDE SEQUENCE</scope>
    <source>
        <strain evidence="1">MNA-CCFEE 5262</strain>
    </source>
</reference>
<name>A0ACC2VQI4_9TREE</name>
<organism evidence="1 2">
    <name type="scientific">Naganishia adeliensis</name>
    <dbReference type="NCBI Taxonomy" id="92952"/>
    <lineage>
        <taxon>Eukaryota</taxon>
        <taxon>Fungi</taxon>
        <taxon>Dikarya</taxon>
        <taxon>Basidiomycota</taxon>
        <taxon>Agaricomycotina</taxon>
        <taxon>Tremellomycetes</taxon>
        <taxon>Filobasidiales</taxon>
        <taxon>Filobasidiaceae</taxon>
        <taxon>Naganishia</taxon>
    </lineage>
</organism>
<protein>
    <submittedName>
        <fullName evidence="1">Uncharacterized protein</fullName>
    </submittedName>
</protein>
<comment type="caution">
    <text evidence="1">The sequence shown here is derived from an EMBL/GenBank/DDBJ whole genome shotgun (WGS) entry which is preliminary data.</text>
</comment>
<accession>A0ACC2VQI4</accession>
<evidence type="ECO:0000313" key="2">
    <source>
        <dbReference type="Proteomes" id="UP001230649"/>
    </source>
</evidence>
<evidence type="ECO:0000313" key="1">
    <source>
        <dbReference type="EMBL" id="KAJ9101373.1"/>
    </source>
</evidence>
<dbReference type="Proteomes" id="UP001230649">
    <property type="component" value="Unassembled WGS sequence"/>
</dbReference>
<keyword evidence="2" id="KW-1185">Reference proteome</keyword>